<dbReference type="AlphaFoldDB" id="R7TZ52"/>
<dbReference type="OrthoDB" id="10072198at2759"/>
<dbReference type="Gene3D" id="3.60.10.10">
    <property type="entry name" value="Endonuclease/exonuclease/phosphatase"/>
    <property type="match status" value="1"/>
</dbReference>
<reference evidence="2 4" key="2">
    <citation type="journal article" date="2013" name="Nature">
        <title>Insights into bilaterian evolution from three spiralian genomes.</title>
        <authorList>
            <person name="Simakov O."/>
            <person name="Marletaz F."/>
            <person name="Cho S.J."/>
            <person name="Edsinger-Gonzales E."/>
            <person name="Havlak P."/>
            <person name="Hellsten U."/>
            <person name="Kuo D.H."/>
            <person name="Larsson T."/>
            <person name="Lv J."/>
            <person name="Arendt D."/>
            <person name="Savage R."/>
            <person name="Osoegawa K."/>
            <person name="de Jong P."/>
            <person name="Grimwood J."/>
            <person name="Chapman J.A."/>
            <person name="Shapiro H."/>
            <person name="Aerts A."/>
            <person name="Otillar R.P."/>
            <person name="Terry A.Y."/>
            <person name="Boore J.L."/>
            <person name="Grigoriev I.V."/>
            <person name="Lindberg D.R."/>
            <person name="Seaver E.C."/>
            <person name="Weisblat D.A."/>
            <person name="Putnam N.H."/>
            <person name="Rokhsar D.S."/>
        </authorList>
    </citation>
    <scope>NUCLEOTIDE SEQUENCE</scope>
    <source>
        <strain evidence="2 4">I ESC-2004</strain>
    </source>
</reference>
<evidence type="ECO:0000313" key="4">
    <source>
        <dbReference type="Proteomes" id="UP000014760"/>
    </source>
</evidence>
<sequence length="246" mass="27695">MQHVKYNHASETVMEGKNITVDLFNARSISNKSEMLRERIYTVDKSTDILALTETWLREGDDATTMEICPPGYKFIGMPRYSCVRGGGVGFVVAPDTVADKSSTTNNFRTFELLTIKVKAKQPLHLFLIYRPPPSKHNKLTVPLCAHQSMVNSVYLETLMCIGKTCRTLKQIVFDASFRLLDYYNDLALTRASDSQRFNVVQITINNGDPKQSRDPQEEDSSPKDGDKILQDKACDPQTNADGAKY</sequence>
<dbReference type="EMBL" id="AMQN01010204">
    <property type="status" value="NOT_ANNOTATED_CDS"/>
    <property type="molecule type" value="Genomic_DNA"/>
</dbReference>
<gene>
    <name evidence="2" type="ORF">CAPTEDRAFT_212467</name>
</gene>
<dbReference type="InterPro" id="IPR036691">
    <property type="entry name" value="Endo/exonu/phosph_ase_sf"/>
</dbReference>
<proteinExistence type="predicted"/>
<protein>
    <submittedName>
        <fullName evidence="2 3">Uncharacterized protein</fullName>
    </submittedName>
</protein>
<dbReference type="EnsemblMetazoa" id="CapteT212467">
    <property type="protein sequence ID" value="CapteP212467"/>
    <property type="gene ID" value="CapteG212467"/>
</dbReference>
<feature type="compositionally biased region" description="Basic and acidic residues" evidence="1">
    <location>
        <begin position="211"/>
        <end position="235"/>
    </location>
</feature>
<reference evidence="4" key="1">
    <citation type="submission" date="2012-12" db="EMBL/GenBank/DDBJ databases">
        <authorList>
            <person name="Hellsten U."/>
            <person name="Grimwood J."/>
            <person name="Chapman J.A."/>
            <person name="Shapiro H."/>
            <person name="Aerts A."/>
            <person name="Otillar R.P."/>
            <person name="Terry A.Y."/>
            <person name="Boore J.L."/>
            <person name="Simakov O."/>
            <person name="Marletaz F."/>
            <person name="Cho S.-J."/>
            <person name="Edsinger-Gonzales E."/>
            <person name="Havlak P."/>
            <person name="Kuo D.-H."/>
            <person name="Larsson T."/>
            <person name="Lv J."/>
            <person name="Arendt D."/>
            <person name="Savage R."/>
            <person name="Osoegawa K."/>
            <person name="de Jong P."/>
            <person name="Lindberg D.R."/>
            <person name="Seaver E.C."/>
            <person name="Weisblat D.A."/>
            <person name="Putnam N.H."/>
            <person name="Grigoriev I.V."/>
            <person name="Rokhsar D.S."/>
        </authorList>
    </citation>
    <scope>NUCLEOTIDE SEQUENCE</scope>
    <source>
        <strain evidence="4">I ESC-2004</strain>
    </source>
</reference>
<dbReference type="EMBL" id="KB307289">
    <property type="protein sequence ID" value="ELT99034.1"/>
    <property type="molecule type" value="Genomic_DNA"/>
</dbReference>
<evidence type="ECO:0000313" key="3">
    <source>
        <dbReference type="EnsemblMetazoa" id="CapteP212467"/>
    </source>
</evidence>
<dbReference type="HOGENOM" id="CLU_1129997_0_0_1"/>
<organism evidence="2">
    <name type="scientific">Capitella teleta</name>
    <name type="common">Polychaete worm</name>
    <dbReference type="NCBI Taxonomy" id="283909"/>
    <lineage>
        <taxon>Eukaryota</taxon>
        <taxon>Metazoa</taxon>
        <taxon>Spiralia</taxon>
        <taxon>Lophotrochozoa</taxon>
        <taxon>Annelida</taxon>
        <taxon>Polychaeta</taxon>
        <taxon>Sedentaria</taxon>
        <taxon>Scolecida</taxon>
        <taxon>Capitellidae</taxon>
        <taxon>Capitella</taxon>
    </lineage>
</organism>
<reference evidence="3" key="3">
    <citation type="submission" date="2015-06" db="UniProtKB">
        <authorList>
            <consortium name="EnsemblMetazoa"/>
        </authorList>
    </citation>
    <scope>IDENTIFICATION</scope>
</reference>
<dbReference type="PANTHER" id="PTHR46670:SF3">
    <property type="entry name" value="ENDONUCLEASE_EXONUCLEASE_PHOSPHATASE DOMAIN-CONTAINING PROTEIN"/>
    <property type="match status" value="1"/>
</dbReference>
<dbReference type="Proteomes" id="UP000014760">
    <property type="component" value="Unassembled WGS sequence"/>
</dbReference>
<evidence type="ECO:0000313" key="2">
    <source>
        <dbReference type="EMBL" id="ELT99034.1"/>
    </source>
</evidence>
<evidence type="ECO:0000256" key="1">
    <source>
        <dbReference type="SAM" id="MobiDB-lite"/>
    </source>
</evidence>
<dbReference type="SUPFAM" id="SSF56219">
    <property type="entry name" value="DNase I-like"/>
    <property type="match status" value="1"/>
</dbReference>
<dbReference type="PANTHER" id="PTHR46670">
    <property type="entry name" value="ENDO/EXONUCLEASE/PHOSPHATASE DOMAIN-CONTAINING PROTEIN"/>
    <property type="match status" value="1"/>
</dbReference>
<feature type="region of interest" description="Disordered" evidence="1">
    <location>
        <begin position="206"/>
        <end position="246"/>
    </location>
</feature>
<name>R7TZ52_CAPTE</name>
<accession>R7TZ52</accession>
<keyword evidence="4" id="KW-1185">Reference proteome</keyword>
<feature type="compositionally biased region" description="Polar residues" evidence="1">
    <location>
        <begin position="237"/>
        <end position="246"/>
    </location>
</feature>